<dbReference type="Pfam" id="PF01370">
    <property type="entry name" value="Epimerase"/>
    <property type="match status" value="1"/>
</dbReference>
<feature type="binding site" evidence="5">
    <location>
        <begin position="164"/>
        <end position="167"/>
    </location>
    <ligand>
        <name>NADP(+)</name>
        <dbReference type="ChEBI" id="CHEBI:58349"/>
    </ligand>
</feature>
<dbReference type="GO" id="GO:0042351">
    <property type="term" value="P:'de novo' GDP-L-fucose biosynthetic process"/>
    <property type="evidence" value="ECO:0007669"/>
    <property type="project" value="UniProtKB-UniRule"/>
</dbReference>
<evidence type="ECO:0000256" key="1">
    <source>
        <dbReference type="ARBA" id="ARBA00005959"/>
    </source>
</evidence>
<organism evidence="7 8">
    <name type="scientific">Candidatus Kaiserbacteria bacterium RIFCSPHIGHO2_02_FULL_49_11</name>
    <dbReference type="NCBI Taxonomy" id="1798489"/>
    <lineage>
        <taxon>Bacteria</taxon>
        <taxon>Candidatus Kaiseribacteriota</taxon>
    </lineage>
</organism>
<protein>
    <recommendedName>
        <fullName evidence="5">GDP-L-fucose synthase</fullName>
        <ecNumber evidence="5">1.1.1.271</ecNumber>
    </recommendedName>
    <alternativeName>
        <fullName evidence="5">GDP-4-keto-6-deoxy-D-mannose-3,5-epimerase-4-reductase</fullName>
    </alternativeName>
</protein>
<dbReference type="CDD" id="cd05239">
    <property type="entry name" value="GDP_FS_SDR_e"/>
    <property type="match status" value="1"/>
</dbReference>
<dbReference type="GO" id="GO:0070401">
    <property type="term" value="F:NADP+ binding"/>
    <property type="evidence" value="ECO:0007669"/>
    <property type="project" value="UniProtKB-UniRule"/>
</dbReference>
<dbReference type="InterPro" id="IPR028614">
    <property type="entry name" value="GDP_fucose/colitose_synth"/>
</dbReference>
<proteinExistence type="inferred from homology"/>
<feature type="binding site" evidence="5">
    <location>
        <position position="188"/>
    </location>
    <ligand>
        <name>substrate</name>
    </ligand>
</feature>
<dbReference type="UniPathway" id="UPA00128">
    <property type="reaction ID" value="UER00191"/>
</dbReference>
<dbReference type="Gene3D" id="3.90.25.10">
    <property type="entry name" value="UDP-galactose 4-epimerase, domain 1"/>
    <property type="match status" value="1"/>
</dbReference>
<feature type="binding site" evidence="5">
    <location>
        <begin position="11"/>
        <end position="17"/>
    </location>
    <ligand>
        <name>NADP(+)</name>
        <dbReference type="ChEBI" id="CHEBI:58349"/>
    </ligand>
</feature>
<evidence type="ECO:0000256" key="3">
    <source>
        <dbReference type="ARBA" id="ARBA00023002"/>
    </source>
</evidence>
<dbReference type="PANTHER" id="PTHR43238">
    <property type="entry name" value="GDP-L-FUCOSE SYNTHASE"/>
    <property type="match status" value="1"/>
</dbReference>
<feature type="binding site" evidence="5">
    <location>
        <position position="141"/>
    </location>
    <ligand>
        <name>NADP(+)</name>
        <dbReference type="ChEBI" id="CHEBI:58349"/>
    </ligand>
</feature>
<evidence type="ECO:0000259" key="6">
    <source>
        <dbReference type="Pfam" id="PF01370"/>
    </source>
</evidence>
<comment type="similarity">
    <text evidence="1 5">Belongs to the NAD(P)-dependent epimerase/dehydratase family. Fucose synthase subfamily.</text>
</comment>
<feature type="binding site" evidence="5">
    <location>
        <position position="180"/>
    </location>
    <ligand>
        <name>NADP(+)</name>
        <dbReference type="ChEBI" id="CHEBI:58349"/>
    </ligand>
</feature>
<evidence type="ECO:0000256" key="5">
    <source>
        <dbReference type="HAMAP-Rule" id="MF_00956"/>
    </source>
</evidence>
<dbReference type="SUPFAM" id="SSF51735">
    <property type="entry name" value="NAD(P)-binding Rossmann-fold domains"/>
    <property type="match status" value="1"/>
</dbReference>
<dbReference type="EC" id="1.1.1.271" evidence="5"/>
<comment type="caution">
    <text evidence="7">The sequence shown here is derived from an EMBL/GenBank/DDBJ whole genome shotgun (WGS) entry which is preliminary data.</text>
</comment>
<reference evidence="7 8" key="1">
    <citation type="journal article" date="2016" name="Nat. Commun.">
        <title>Thousands of microbial genomes shed light on interconnected biogeochemical processes in an aquifer system.</title>
        <authorList>
            <person name="Anantharaman K."/>
            <person name="Brown C.T."/>
            <person name="Hug L.A."/>
            <person name="Sharon I."/>
            <person name="Castelle C.J."/>
            <person name="Probst A.J."/>
            <person name="Thomas B.C."/>
            <person name="Singh A."/>
            <person name="Wilkins M.J."/>
            <person name="Karaoz U."/>
            <person name="Brodie E.L."/>
            <person name="Williams K.H."/>
            <person name="Hubbard S.S."/>
            <person name="Banfield J.F."/>
        </authorList>
    </citation>
    <scope>NUCLEOTIDE SEQUENCE [LARGE SCALE GENOMIC DNA]</scope>
</reference>
<evidence type="ECO:0000313" key="7">
    <source>
        <dbReference type="EMBL" id="OGG55064.1"/>
    </source>
</evidence>
<name>A0A1F6D0U4_9BACT</name>
<dbReference type="EMBL" id="MFLC01000022">
    <property type="protein sequence ID" value="OGG55064.1"/>
    <property type="molecule type" value="Genomic_DNA"/>
</dbReference>
<dbReference type="InterPro" id="IPR001509">
    <property type="entry name" value="Epimerase_deHydtase"/>
</dbReference>
<feature type="active site" description="Proton donor/acceptor" evidence="5">
    <location>
        <position position="137"/>
    </location>
</feature>
<dbReference type="Proteomes" id="UP000177659">
    <property type="component" value="Unassembled WGS sequence"/>
</dbReference>
<keyword evidence="5" id="KW-0511">Multifunctional enzyme</keyword>
<gene>
    <name evidence="5" type="primary">fcl</name>
    <name evidence="7" type="ORF">A3D62_00280</name>
</gene>
<feature type="site" description="Important for catalytic activity" evidence="5">
    <location>
        <position position="110"/>
    </location>
</feature>
<feature type="binding site" evidence="5">
    <location>
        <position position="270"/>
    </location>
    <ligand>
        <name>substrate</name>
    </ligand>
</feature>
<dbReference type="InterPro" id="IPR036291">
    <property type="entry name" value="NAD(P)-bd_dom_sf"/>
</dbReference>
<feature type="binding site" evidence="5">
    <location>
        <begin position="106"/>
        <end position="109"/>
    </location>
    <ligand>
        <name>NADP(+)</name>
        <dbReference type="ChEBI" id="CHEBI:58349"/>
    </ligand>
</feature>
<dbReference type="PANTHER" id="PTHR43238:SF1">
    <property type="entry name" value="GDP-L-FUCOSE SYNTHASE"/>
    <property type="match status" value="1"/>
</dbReference>
<feature type="site" description="Important for catalytic activity" evidence="5">
    <location>
        <position position="108"/>
    </location>
</feature>
<comment type="catalytic activity">
    <reaction evidence="5">
        <text>GDP-beta-L-fucose + NADP(+) = GDP-4-dehydro-alpha-D-rhamnose + NADPH + H(+)</text>
        <dbReference type="Rhea" id="RHEA:18885"/>
        <dbReference type="ChEBI" id="CHEBI:15378"/>
        <dbReference type="ChEBI" id="CHEBI:57273"/>
        <dbReference type="ChEBI" id="CHEBI:57783"/>
        <dbReference type="ChEBI" id="CHEBI:57964"/>
        <dbReference type="ChEBI" id="CHEBI:58349"/>
        <dbReference type="EC" id="1.1.1.271"/>
    </reaction>
</comment>
<keyword evidence="3 5" id="KW-0560">Oxidoreductase</keyword>
<dbReference type="GO" id="GO:0050577">
    <property type="term" value="F:GDP-L-fucose synthase activity"/>
    <property type="evidence" value="ECO:0007669"/>
    <property type="project" value="UniProtKB-UniRule"/>
</dbReference>
<keyword evidence="2 5" id="KW-0521">NADP</keyword>
<evidence type="ECO:0000256" key="4">
    <source>
        <dbReference type="ARBA" id="ARBA00023235"/>
    </source>
</evidence>
<dbReference type="Gene3D" id="3.40.50.720">
    <property type="entry name" value="NAD(P)-binding Rossmann-like Domain"/>
    <property type="match status" value="1"/>
</dbReference>
<feature type="binding site" evidence="5">
    <location>
        <position position="203"/>
    </location>
    <ligand>
        <name>substrate</name>
    </ligand>
</feature>
<feature type="domain" description="NAD-dependent epimerase/dehydratase" evidence="6">
    <location>
        <begin position="8"/>
        <end position="238"/>
    </location>
</feature>
<dbReference type="GO" id="GO:0016853">
    <property type="term" value="F:isomerase activity"/>
    <property type="evidence" value="ECO:0007669"/>
    <property type="project" value="UniProtKB-KW"/>
</dbReference>
<dbReference type="AlphaFoldDB" id="A0A1F6D0U4"/>
<sequence length="321" mass="35904">MDKQKKLYIAGHTGLVGGAVLRHFQEAGYGNLITKTRKELDLLNQKAVLDFFATEKPAYVIVSAARVGGIKANMENPAEFLYENLQIQNNIIWAAHQHGVEKLLFLGSSCIYPRESAQPIKEEYLLTGELEPTNEGYALAKIAGMRLCEYIYREYGKIFISCMPTNIYGEGDTFDPNVAHVIPSLIKRMHDAKVMNAPEVVIWGSGKARREFLHADDLADAVVFLMEQYDQKEFLNVGIGEDISIYDLAHEIKRAVGYEGALTFDTSKPDGMLRKLLDVTKLHSLGWKHSISFEEGIARTYRHFLEKEVAATGTKGSVVTA</sequence>
<comment type="function">
    <text evidence="5">Catalyzes the two-step NADP-dependent conversion of GDP-4-dehydro-6-deoxy-D-mannose to GDP-fucose, involving an epimerase and a reductase reaction.</text>
</comment>
<comment type="pathway">
    <text evidence="5">Nucleotide-sugar biosynthesis; GDP-L-fucose biosynthesis via de novo pathway; GDP-L-fucose from GDP-alpha-D-mannose: step 2/2.</text>
</comment>
<evidence type="ECO:0000313" key="8">
    <source>
        <dbReference type="Proteomes" id="UP000177659"/>
    </source>
</evidence>
<keyword evidence="4 5" id="KW-0413">Isomerase</keyword>
<dbReference type="HAMAP" id="MF_00956">
    <property type="entry name" value="GDP_fucose_synth"/>
    <property type="match status" value="1"/>
</dbReference>
<accession>A0A1F6D0U4</accession>
<feature type="binding site" evidence="5">
    <location>
        <position position="210"/>
    </location>
    <ligand>
        <name>substrate</name>
    </ligand>
</feature>
<evidence type="ECO:0000256" key="2">
    <source>
        <dbReference type="ARBA" id="ARBA00022857"/>
    </source>
</evidence>